<keyword evidence="3" id="KW-1185">Reference proteome</keyword>
<feature type="transmembrane region" description="Helical" evidence="1">
    <location>
        <begin position="6"/>
        <end position="24"/>
    </location>
</feature>
<keyword evidence="1" id="KW-0812">Transmembrane</keyword>
<keyword evidence="1" id="KW-0472">Membrane</keyword>
<dbReference type="Proteomes" id="UP000828251">
    <property type="component" value="Unassembled WGS sequence"/>
</dbReference>
<dbReference type="EMBL" id="JAIQCV010000010">
    <property type="protein sequence ID" value="KAH1057630.1"/>
    <property type="molecule type" value="Genomic_DNA"/>
</dbReference>
<evidence type="ECO:0000313" key="3">
    <source>
        <dbReference type="Proteomes" id="UP000828251"/>
    </source>
</evidence>
<name>A0A9D3UUF3_9ROSI</name>
<evidence type="ECO:0000256" key="1">
    <source>
        <dbReference type="SAM" id="Phobius"/>
    </source>
</evidence>
<sequence length="102" mass="11451">MEVMGWLLLVICITLGISPLCVILSELPNPFILALLLRYGTRDVVIIYGLSCYVNLLVLQLESLSVSFLSEDELPADLSVDFDILVDAMLGFSFHAHQQWYC</sequence>
<accession>A0A9D3UUF3</accession>
<protein>
    <submittedName>
        <fullName evidence="2">Uncharacterized protein</fullName>
    </submittedName>
</protein>
<dbReference type="AlphaFoldDB" id="A0A9D3UUF3"/>
<evidence type="ECO:0000313" key="2">
    <source>
        <dbReference type="EMBL" id="KAH1057630.1"/>
    </source>
</evidence>
<gene>
    <name evidence="2" type="ORF">J1N35_035695</name>
</gene>
<organism evidence="2 3">
    <name type="scientific">Gossypium stocksii</name>
    <dbReference type="NCBI Taxonomy" id="47602"/>
    <lineage>
        <taxon>Eukaryota</taxon>
        <taxon>Viridiplantae</taxon>
        <taxon>Streptophyta</taxon>
        <taxon>Embryophyta</taxon>
        <taxon>Tracheophyta</taxon>
        <taxon>Spermatophyta</taxon>
        <taxon>Magnoliopsida</taxon>
        <taxon>eudicotyledons</taxon>
        <taxon>Gunneridae</taxon>
        <taxon>Pentapetalae</taxon>
        <taxon>rosids</taxon>
        <taxon>malvids</taxon>
        <taxon>Malvales</taxon>
        <taxon>Malvaceae</taxon>
        <taxon>Malvoideae</taxon>
        <taxon>Gossypium</taxon>
    </lineage>
</organism>
<proteinExistence type="predicted"/>
<keyword evidence="1" id="KW-1133">Transmembrane helix</keyword>
<reference evidence="2 3" key="1">
    <citation type="journal article" date="2021" name="Plant Biotechnol. J.">
        <title>Multi-omics assisted identification of the key and species-specific regulatory components of drought-tolerant mechanisms in Gossypium stocksii.</title>
        <authorList>
            <person name="Yu D."/>
            <person name="Ke L."/>
            <person name="Zhang D."/>
            <person name="Wu Y."/>
            <person name="Sun Y."/>
            <person name="Mei J."/>
            <person name="Sun J."/>
            <person name="Sun Y."/>
        </authorList>
    </citation>
    <scope>NUCLEOTIDE SEQUENCE [LARGE SCALE GENOMIC DNA]</scope>
    <source>
        <strain evidence="3">cv. E1</strain>
        <tissue evidence="2">Leaf</tissue>
    </source>
</reference>
<comment type="caution">
    <text evidence="2">The sequence shown here is derived from an EMBL/GenBank/DDBJ whole genome shotgun (WGS) entry which is preliminary data.</text>
</comment>